<dbReference type="PANTHER" id="PTHR11373">
    <property type="entry name" value="DEOXYNUCLEOSIDE TRIPHOSPHATE TRIPHOSPHOHYDROLASE"/>
    <property type="match status" value="1"/>
</dbReference>
<organism evidence="2">
    <name type="scientific">marine sediment metagenome</name>
    <dbReference type="NCBI Taxonomy" id="412755"/>
    <lineage>
        <taxon>unclassified sequences</taxon>
        <taxon>metagenomes</taxon>
        <taxon>ecological metagenomes</taxon>
    </lineage>
</organism>
<accession>X1HNX7</accession>
<reference evidence="2" key="1">
    <citation type="journal article" date="2014" name="Front. Microbiol.">
        <title>High frequency of phylogenetically diverse reductive dehalogenase-homologous genes in deep subseafloor sedimentary metagenomes.</title>
        <authorList>
            <person name="Kawai M."/>
            <person name="Futagami T."/>
            <person name="Toyoda A."/>
            <person name="Takaki Y."/>
            <person name="Nishi S."/>
            <person name="Hori S."/>
            <person name="Arai W."/>
            <person name="Tsubouchi T."/>
            <person name="Morono Y."/>
            <person name="Uchiyama I."/>
            <person name="Ito T."/>
            <person name="Fujiyama A."/>
            <person name="Inagaki F."/>
            <person name="Takami H."/>
        </authorList>
    </citation>
    <scope>NUCLEOTIDE SEQUENCE</scope>
    <source>
        <strain evidence="2">Expedition CK06-06</strain>
    </source>
</reference>
<feature type="domain" description="HD-associated" evidence="1">
    <location>
        <begin position="92"/>
        <end position="210"/>
    </location>
</feature>
<sequence length="274" mass="31712">YSHWIEEIDEFPEFAKHEDRARDIICNGSIRKLIEQRWGIDTEVISNVIADRRIADRDVLLNSFINSAVDADKLDYLTRDSFHCGVNYGKGIDIERLLGSLHMDSDTNRICLTDKGRSSLLSILACRNIMYQEVYWHKTVRACDAMFKRFFYEYIKQEVGDIEGVKRCLGYSDDHFIGTLFTGSKHHKDLQALIAPFAFKGRRLYKPAYIFFEANASDEPLDTRHFFTRVLNASSYKQLVCLGNTLADDLKSHIPSIEHLDIIIEKTPVRPEHE</sequence>
<dbReference type="InterPro" id="IPR050135">
    <property type="entry name" value="dGTPase-like"/>
</dbReference>
<dbReference type="Gene3D" id="1.10.3210.10">
    <property type="entry name" value="Hypothetical protein af1432"/>
    <property type="match status" value="1"/>
</dbReference>
<gene>
    <name evidence="2" type="ORF">S03H2_40297</name>
</gene>
<feature type="non-terminal residue" evidence="2">
    <location>
        <position position="274"/>
    </location>
</feature>
<feature type="non-terminal residue" evidence="2">
    <location>
        <position position="1"/>
    </location>
</feature>
<dbReference type="EMBL" id="BARU01024978">
    <property type="protein sequence ID" value="GAH55524.1"/>
    <property type="molecule type" value="Genomic_DNA"/>
</dbReference>
<name>X1HNX7_9ZZZZ</name>
<proteinExistence type="predicted"/>
<dbReference type="InterPro" id="IPR045509">
    <property type="entry name" value="HD_assoc_2"/>
</dbReference>
<protein>
    <recommendedName>
        <fullName evidence="1">HD-associated domain-containing protein</fullName>
    </recommendedName>
</protein>
<dbReference type="GO" id="GO:0008832">
    <property type="term" value="F:dGTPase activity"/>
    <property type="evidence" value="ECO:0007669"/>
    <property type="project" value="TreeGrafter"/>
</dbReference>
<evidence type="ECO:0000313" key="2">
    <source>
        <dbReference type="EMBL" id="GAH55524.1"/>
    </source>
</evidence>
<dbReference type="SUPFAM" id="SSF109604">
    <property type="entry name" value="HD-domain/PDEase-like"/>
    <property type="match status" value="1"/>
</dbReference>
<dbReference type="GO" id="GO:0006203">
    <property type="term" value="P:dGTP catabolic process"/>
    <property type="evidence" value="ECO:0007669"/>
    <property type="project" value="TreeGrafter"/>
</dbReference>
<evidence type="ECO:0000259" key="1">
    <source>
        <dbReference type="Pfam" id="PF19276"/>
    </source>
</evidence>
<comment type="caution">
    <text evidence="2">The sequence shown here is derived from an EMBL/GenBank/DDBJ whole genome shotgun (WGS) entry which is preliminary data.</text>
</comment>
<dbReference type="PANTHER" id="PTHR11373:SF4">
    <property type="entry name" value="DEOXYNUCLEOSIDE TRIPHOSPHATE TRIPHOSPHOHYDROLASE SAMHD1"/>
    <property type="match status" value="1"/>
</dbReference>
<dbReference type="Pfam" id="PF19276">
    <property type="entry name" value="HD_assoc_2"/>
    <property type="match status" value="1"/>
</dbReference>
<dbReference type="AlphaFoldDB" id="X1HNX7"/>